<reference evidence="2" key="1">
    <citation type="submission" date="2020-03" db="EMBL/GenBank/DDBJ databases">
        <title>Castanea mollissima Vanexum genome sequencing.</title>
        <authorList>
            <person name="Staton M."/>
        </authorList>
    </citation>
    <scope>NUCLEOTIDE SEQUENCE</scope>
    <source>
        <tissue evidence="2">Leaf</tissue>
    </source>
</reference>
<protein>
    <submittedName>
        <fullName evidence="2">Uncharacterized protein</fullName>
    </submittedName>
</protein>
<proteinExistence type="predicted"/>
<dbReference type="AlphaFoldDB" id="A0A8J4W6E0"/>
<dbReference type="EMBL" id="JRKL02000094">
    <property type="protein sequence ID" value="KAF3975236.1"/>
    <property type="molecule type" value="Genomic_DNA"/>
</dbReference>
<dbReference type="Proteomes" id="UP000737018">
    <property type="component" value="Unassembled WGS sequence"/>
</dbReference>
<evidence type="ECO:0000256" key="1">
    <source>
        <dbReference type="SAM" id="MobiDB-lite"/>
    </source>
</evidence>
<organism evidence="2 3">
    <name type="scientific">Castanea mollissima</name>
    <name type="common">Chinese chestnut</name>
    <dbReference type="NCBI Taxonomy" id="60419"/>
    <lineage>
        <taxon>Eukaryota</taxon>
        <taxon>Viridiplantae</taxon>
        <taxon>Streptophyta</taxon>
        <taxon>Embryophyta</taxon>
        <taxon>Tracheophyta</taxon>
        <taxon>Spermatophyta</taxon>
        <taxon>Magnoliopsida</taxon>
        <taxon>eudicotyledons</taxon>
        <taxon>Gunneridae</taxon>
        <taxon>Pentapetalae</taxon>
        <taxon>rosids</taxon>
        <taxon>fabids</taxon>
        <taxon>Fagales</taxon>
        <taxon>Fagaceae</taxon>
        <taxon>Castanea</taxon>
    </lineage>
</organism>
<name>A0A8J4W6E0_9ROSI</name>
<gene>
    <name evidence="2" type="ORF">CMV_001508</name>
</gene>
<keyword evidence="3" id="KW-1185">Reference proteome</keyword>
<evidence type="ECO:0000313" key="3">
    <source>
        <dbReference type="Proteomes" id="UP000737018"/>
    </source>
</evidence>
<comment type="caution">
    <text evidence="2">The sequence shown here is derived from an EMBL/GenBank/DDBJ whole genome shotgun (WGS) entry which is preliminary data.</text>
</comment>
<sequence>MRRLWMMPMEVCDRLSPMAMAMGCLGTDVGEAVPMAKRKELSSIRIKVLLQENGSECSDKDGSSLGNHGPIAR</sequence>
<accession>A0A8J4W6E0</accession>
<evidence type="ECO:0000313" key="2">
    <source>
        <dbReference type="EMBL" id="KAF3975236.1"/>
    </source>
</evidence>
<feature type="region of interest" description="Disordered" evidence="1">
    <location>
        <begin position="54"/>
        <end position="73"/>
    </location>
</feature>